<proteinExistence type="predicted"/>
<reference evidence="2 3" key="1">
    <citation type="journal article" date="2024" name="G3 (Bethesda)">
        <title>Genome assembly of Hibiscus sabdariffa L. provides insights into metabolisms of medicinal natural products.</title>
        <authorList>
            <person name="Kim T."/>
        </authorList>
    </citation>
    <scope>NUCLEOTIDE SEQUENCE [LARGE SCALE GENOMIC DNA]</scope>
    <source>
        <strain evidence="2">TK-2024</strain>
        <tissue evidence="2">Old leaves</tissue>
    </source>
</reference>
<feature type="compositionally biased region" description="Basic and acidic residues" evidence="1">
    <location>
        <begin position="85"/>
        <end position="98"/>
    </location>
</feature>
<feature type="region of interest" description="Disordered" evidence="1">
    <location>
        <begin position="76"/>
        <end position="98"/>
    </location>
</feature>
<comment type="caution">
    <text evidence="2">The sequence shown here is derived from an EMBL/GenBank/DDBJ whole genome shotgun (WGS) entry which is preliminary data.</text>
</comment>
<evidence type="ECO:0000313" key="3">
    <source>
        <dbReference type="Proteomes" id="UP001396334"/>
    </source>
</evidence>
<keyword evidence="3" id="KW-1185">Reference proteome</keyword>
<dbReference type="Proteomes" id="UP001396334">
    <property type="component" value="Unassembled WGS sequence"/>
</dbReference>
<evidence type="ECO:0000313" key="2">
    <source>
        <dbReference type="EMBL" id="KAK8996874.1"/>
    </source>
</evidence>
<evidence type="ECO:0000256" key="1">
    <source>
        <dbReference type="SAM" id="MobiDB-lite"/>
    </source>
</evidence>
<organism evidence="2 3">
    <name type="scientific">Hibiscus sabdariffa</name>
    <name type="common">roselle</name>
    <dbReference type="NCBI Taxonomy" id="183260"/>
    <lineage>
        <taxon>Eukaryota</taxon>
        <taxon>Viridiplantae</taxon>
        <taxon>Streptophyta</taxon>
        <taxon>Embryophyta</taxon>
        <taxon>Tracheophyta</taxon>
        <taxon>Spermatophyta</taxon>
        <taxon>Magnoliopsida</taxon>
        <taxon>eudicotyledons</taxon>
        <taxon>Gunneridae</taxon>
        <taxon>Pentapetalae</taxon>
        <taxon>rosids</taxon>
        <taxon>malvids</taxon>
        <taxon>Malvales</taxon>
        <taxon>Malvaceae</taxon>
        <taxon>Malvoideae</taxon>
        <taxon>Hibiscus</taxon>
    </lineage>
</organism>
<accession>A0ABR2Q8J7</accession>
<sequence>MTSPRCTIEPRKECSVLELAVGTSVSNTSARDGFSGDAVTKNETRAQTLGKENVCFTFDSCILALPLIVNGSPTFASTSTVQAESDTRKYEPHGHAHK</sequence>
<name>A0ABR2Q8J7_9ROSI</name>
<protein>
    <submittedName>
        <fullName evidence="2">Uncharacterized protein</fullName>
    </submittedName>
</protein>
<dbReference type="EMBL" id="JBBPBN010000043">
    <property type="protein sequence ID" value="KAK8996874.1"/>
    <property type="molecule type" value="Genomic_DNA"/>
</dbReference>
<gene>
    <name evidence="2" type="ORF">V6N11_020370</name>
</gene>